<gene>
    <name evidence="7" type="ORF">AaeL_AAEL005412</name>
</gene>
<dbReference type="FunFam" id="1.10.220.10:FF:000002">
    <property type="entry name" value="Annexin"/>
    <property type="match status" value="1"/>
</dbReference>
<dbReference type="PANTHER" id="PTHR10502:SF177">
    <property type="entry name" value="ANNEXIN B10"/>
    <property type="match status" value="1"/>
</dbReference>
<dbReference type="FunFam" id="1.10.220.10:FF:000001">
    <property type="entry name" value="Annexin"/>
    <property type="match status" value="1"/>
</dbReference>
<dbReference type="GO" id="GO:0005509">
    <property type="term" value="F:calcium ion binding"/>
    <property type="evidence" value="ECO:0007669"/>
    <property type="project" value="InterPro"/>
</dbReference>
<dbReference type="InterPro" id="IPR018502">
    <property type="entry name" value="Annexin_repeat"/>
</dbReference>
<dbReference type="GO" id="GO:0001786">
    <property type="term" value="F:phosphatidylserine binding"/>
    <property type="evidence" value="ECO:0007669"/>
    <property type="project" value="TreeGrafter"/>
</dbReference>
<organism evidence="7 8">
    <name type="scientific">Aedes aegypti</name>
    <name type="common">Yellowfever mosquito</name>
    <name type="synonym">Culex aegypti</name>
    <dbReference type="NCBI Taxonomy" id="7159"/>
    <lineage>
        <taxon>Eukaryota</taxon>
        <taxon>Metazoa</taxon>
        <taxon>Ecdysozoa</taxon>
        <taxon>Arthropoda</taxon>
        <taxon>Hexapoda</taxon>
        <taxon>Insecta</taxon>
        <taxon>Pterygota</taxon>
        <taxon>Neoptera</taxon>
        <taxon>Endopterygota</taxon>
        <taxon>Diptera</taxon>
        <taxon>Nematocera</taxon>
        <taxon>Culicoidea</taxon>
        <taxon>Culicidae</taxon>
        <taxon>Culicinae</taxon>
        <taxon>Aedini</taxon>
        <taxon>Aedes</taxon>
        <taxon>Stegomyia</taxon>
    </lineage>
</organism>
<reference evidence="7" key="3">
    <citation type="submission" date="2012-09" db="EMBL/GenBank/DDBJ databases">
        <authorList>
            <consortium name="VectorBase"/>
        </authorList>
    </citation>
    <scope>NUCLEOTIDE SEQUENCE</scope>
    <source>
        <strain evidence="7">Liverpool</strain>
    </source>
</reference>
<dbReference type="FunFam" id="1.10.220.10:FF:000005">
    <property type="entry name" value="Annexin"/>
    <property type="match status" value="1"/>
</dbReference>
<evidence type="ECO:0000256" key="6">
    <source>
        <dbReference type="RuleBase" id="RU003540"/>
    </source>
</evidence>
<evidence type="ECO:0000256" key="3">
    <source>
        <dbReference type="ARBA" id="ARBA00022837"/>
    </source>
</evidence>
<dbReference type="FunFam" id="1.10.220.10:FF:000004">
    <property type="entry name" value="Annexin"/>
    <property type="match status" value="1"/>
</dbReference>
<dbReference type="EMBL" id="CH477340">
    <property type="protein sequence ID" value="EAT43113.1"/>
    <property type="molecule type" value="Genomic_DNA"/>
</dbReference>
<evidence type="ECO:0000256" key="5">
    <source>
        <dbReference type="ARBA" id="ARBA00023302"/>
    </source>
</evidence>
<accession>A0A1S4FAK2</accession>
<dbReference type="GO" id="GO:0005737">
    <property type="term" value="C:cytoplasm"/>
    <property type="evidence" value="ECO:0007669"/>
    <property type="project" value="TreeGrafter"/>
</dbReference>
<evidence type="ECO:0000256" key="1">
    <source>
        <dbReference type="ARBA" id="ARBA00007831"/>
    </source>
</evidence>
<dbReference type="GO" id="GO:0005886">
    <property type="term" value="C:plasma membrane"/>
    <property type="evidence" value="ECO:0007669"/>
    <property type="project" value="TreeGrafter"/>
</dbReference>
<dbReference type="GO" id="GO:0012506">
    <property type="term" value="C:vesicle membrane"/>
    <property type="evidence" value="ECO:0007669"/>
    <property type="project" value="TreeGrafter"/>
</dbReference>
<keyword evidence="5 6" id="KW-0111">Calcium/phospholipid-binding</keyword>
<evidence type="ECO:0000313" key="8">
    <source>
        <dbReference type="Proteomes" id="UP000682892"/>
    </source>
</evidence>
<dbReference type="AlphaFoldDB" id="A0A1S4FAK2"/>
<evidence type="ECO:0000313" key="7">
    <source>
        <dbReference type="EMBL" id="EAT43113.1"/>
    </source>
</evidence>
<reference evidence="7" key="2">
    <citation type="journal article" date="2007" name="Science">
        <title>Genome sequence of Aedes aegypti, a major arbovirus vector.</title>
        <authorList>
            <person name="Nene V."/>
            <person name="Wortman J.R."/>
            <person name="Lawson D."/>
            <person name="Haas B."/>
            <person name="Kodira C."/>
            <person name="Tu Z.J."/>
            <person name="Loftus B."/>
            <person name="Xi Z."/>
            <person name="Megy K."/>
            <person name="Grabherr M."/>
            <person name="Ren Q."/>
            <person name="Zdobnov E.M."/>
            <person name="Lobo N.F."/>
            <person name="Campbell K.S."/>
            <person name="Brown S.E."/>
            <person name="Bonaldo M.F."/>
            <person name="Zhu J."/>
            <person name="Sinkins S.P."/>
            <person name="Hogenkamp D.G."/>
            <person name="Amedeo P."/>
            <person name="Arensburger P."/>
            <person name="Atkinson P.W."/>
            <person name="Bidwell S."/>
            <person name="Biedler J."/>
            <person name="Birney E."/>
            <person name="Bruggner R.V."/>
            <person name="Costas J."/>
            <person name="Coy M.R."/>
            <person name="Crabtree J."/>
            <person name="Crawford M."/>
            <person name="Debruyn B."/>
            <person name="Decaprio D."/>
            <person name="Eiglmeier K."/>
            <person name="Eisenstadt E."/>
            <person name="El-Dorry H."/>
            <person name="Gelbart W.M."/>
            <person name="Gomes S.L."/>
            <person name="Hammond M."/>
            <person name="Hannick L.I."/>
            <person name="Hogan J.R."/>
            <person name="Holmes M.H."/>
            <person name="Jaffe D."/>
            <person name="Johnston J.S."/>
            <person name="Kennedy R.C."/>
            <person name="Koo H."/>
            <person name="Kravitz S."/>
            <person name="Kriventseva E.V."/>
            <person name="Kulp D."/>
            <person name="Labutti K."/>
            <person name="Lee E."/>
            <person name="Li S."/>
            <person name="Lovin D.D."/>
            <person name="Mao C."/>
            <person name="Mauceli E."/>
            <person name="Menck C.F."/>
            <person name="Miller J.R."/>
            <person name="Montgomery P."/>
            <person name="Mori A."/>
            <person name="Nascimento A.L."/>
            <person name="Naveira H.F."/>
            <person name="Nusbaum C."/>
            <person name="O'leary S."/>
            <person name="Orvis J."/>
            <person name="Pertea M."/>
            <person name="Quesneville H."/>
            <person name="Reidenbach K.R."/>
            <person name="Rogers Y.H."/>
            <person name="Roth C.W."/>
            <person name="Schneider J.R."/>
            <person name="Schatz M."/>
            <person name="Shumway M."/>
            <person name="Stanke M."/>
            <person name="Stinson E.O."/>
            <person name="Tubio J.M."/>
            <person name="Vanzee J.P."/>
            <person name="Verjovski-Almeida S."/>
            <person name="Werner D."/>
            <person name="White O."/>
            <person name="Wyder S."/>
            <person name="Zeng Q."/>
            <person name="Zhao Q."/>
            <person name="Zhao Y."/>
            <person name="Hill C.A."/>
            <person name="Raikhel A.S."/>
            <person name="Soares M.B."/>
            <person name="Knudson D.L."/>
            <person name="Lee N.H."/>
            <person name="Galagan J."/>
            <person name="Salzberg S.L."/>
            <person name="Paulsen I.T."/>
            <person name="Dimopoulos G."/>
            <person name="Collins F.H."/>
            <person name="Birren B."/>
            <person name="Fraser-Liggett C.M."/>
            <person name="Severson D.W."/>
        </authorList>
    </citation>
    <scope>NUCLEOTIDE SEQUENCE [LARGE SCALE GENOMIC DNA]</scope>
    <source>
        <strain evidence="7">Liverpool</strain>
    </source>
</reference>
<dbReference type="InterPro" id="IPR018252">
    <property type="entry name" value="Annexin_repeat_CS"/>
</dbReference>
<dbReference type="Gene3D" id="1.10.220.10">
    <property type="entry name" value="Annexin"/>
    <property type="match status" value="4"/>
</dbReference>
<dbReference type="KEGG" id="aag:5566469"/>
<comment type="similarity">
    <text evidence="1 6">Belongs to the annexin family.</text>
</comment>
<dbReference type="GO" id="GO:0005634">
    <property type="term" value="C:nucleus"/>
    <property type="evidence" value="ECO:0007669"/>
    <property type="project" value="TreeGrafter"/>
</dbReference>
<dbReference type="Proteomes" id="UP000682892">
    <property type="component" value="Unassembled WGS sequence"/>
</dbReference>
<dbReference type="PRINTS" id="PR00196">
    <property type="entry name" value="ANNEXIN"/>
</dbReference>
<dbReference type="PROSITE" id="PS00223">
    <property type="entry name" value="ANNEXIN_1"/>
    <property type="match status" value="2"/>
</dbReference>
<name>A0A1S4FAK2_AEDAE</name>
<dbReference type="OrthoDB" id="37886at2759"/>
<dbReference type="Pfam" id="PF00191">
    <property type="entry name" value="Annexin"/>
    <property type="match status" value="4"/>
</dbReference>
<dbReference type="PANTHER" id="PTHR10502">
    <property type="entry name" value="ANNEXIN"/>
    <property type="match status" value="1"/>
</dbReference>
<keyword evidence="3 6" id="KW-0106">Calcium</keyword>
<sequence length="321" mass="36196">MPQVYTPKPTVLPAEEFDASADAATLRAAMKGFGTDEQAIIDVLCARSNCQRQQISAKYSEELGRDLLQDLKSELSGNLENVVLGLMLPPLNYQCHHLFKAMDGFGTNERTLIEVICSQSSEQLQQIAKLYEELYNRPLVEHVCSETSGDLRRLLTLLLTTARDPPSKVDRDLAEQQAKQIFEAGEANWGTEESTFSKILTRSSFEQLELLFDEYKKLTQRAIEQALNAELSGKFYEALSAIVEYVRSPPRFFAKRLYEAMRGLGTDDSTLIRIIVSRSEVDLQNIKEEFERMYSKTLENAVKSETSGDYGRILCALIGKP</sequence>
<proteinExistence type="inferred from homology"/>
<dbReference type="OMA" id="WAGENND"/>
<dbReference type="SMART" id="SM00335">
    <property type="entry name" value="ANX"/>
    <property type="match status" value="4"/>
</dbReference>
<keyword evidence="2 6" id="KW-0677">Repeat</keyword>
<protein>
    <recommendedName>
        <fullName evidence="6">Annexin</fullName>
    </recommendedName>
</protein>
<dbReference type="SUPFAM" id="SSF47874">
    <property type="entry name" value="Annexin"/>
    <property type="match status" value="1"/>
</dbReference>
<dbReference type="GO" id="GO:0005544">
    <property type="term" value="F:calcium-dependent phospholipid binding"/>
    <property type="evidence" value="ECO:0007669"/>
    <property type="project" value="UniProtKB-KW"/>
</dbReference>
<dbReference type="HOGENOM" id="CLU_025300_0_0_1"/>
<keyword evidence="4 6" id="KW-0041">Annexin</keyword>
<dbReference type="PROSITE" id="PS51897">
    <property type="entry name" value="ANNEXIN_2"/>
    <property type="match status" value="4"/>
</dbReference>
<reference evidence="7" key="1">
    <citation type="submission" date="2005-10" db="EMBL/GenBank/DDBJ databases">
        <authorList>
            <person name="Loftus B.J."/>
            <person name="Nene V.M."/>
            <person name="Hannick L.I."/>
            <person name="Bidwell S."/>
            <person name="Haas B."/>
            <person name="Amedeo P."/>
            <person name="Orvis J."/>
            <person name="Wortman J.R."/>
            <person name="White O.R."/>
            <person name="Salzberg S."/>
            <person name="Shumway M."/>
            <person name="Koo H."/>
            <person name="Zhao Y."/>
            <person name="Holmes M."/>
            <person name="Miller J."/>
            <person name="Schatz M."/>
            <person name="Pop M."/>
            <person name="Pai G."/>
            <person name="Utterback T."/>
            <person name="Rogers Y.-H."/>
            <person name="Kravitz S."/>
            <person name="Fraser C.M."/>
        </authorList>
    </citation>
    <scope>NUCLEOTIDE SEQUENCE</scope>
    <source>
        <strain evidence="7">Liverpool</strain>
    </source>
</reference>
<evidence type="ECO:0000256" key="2">
    <source>
        <dbReference type="ARBA" id="ARBA00022737"/>
    </source>
</evidence>
<comment type="domain">
    <text evidence="6">A pair of annexin repeats may form one binding site for calcium and phospholipid.</text>
</comment>
<dbReference type="InterPro" id="IPR037104">
    <property type="entry name" value="Annexin_sf"/>
</dbReference>
<dbReference type="InterPro" id="IPR001464">
    <property type="entry name" value="Annexin"/>
</dbReference>
<evidence type="ECO:0000256" key="4">
    <source>
        <dbReference type="ARBA" id="ARBA00023216"/>
    </source>
</evidence>